<dbReference type="KEGG" id="lact:D7I46_10440"/>
<evidence type="ECO:0000256" key="2">
    <source>
        <dbReference type="ARBA" id="ARBA00022908"/>
    </source>
</evidence>
<protein>
    <submittedName>
        <fullName evidence="6">Site-specific integrase</fullName>
    </submittedName>
</protein>
<dbReference type="PANTHER" id="PTHR30349:SF64">
    <property type="entry name" value="PROPHAGE INTEGRASE INTD-RELATED"/>
    <property type="match status" value="1"/>
</dbReference>
<evidence type="ECO:0000313" key="6">
    <source>
        <dbReference type="EMBL" id="AYG01981.1"/>
    </source>
</evidence>
<dbReference type="GO" id="GO:0015074">
    <property type="term" value="P:DNA integration"/>
    <property type="evidence" value="ECO:0007669"/>
    <property type="project" value="UniProtKB-KW"/>
</dbReference>
<proteinExistence type="inferred from homology"/>
<dbReference type="GO" id="GO:0006310">
    <property type="term" value="P:DNA recombination"/>
    <property type="evidence" value="ECO:0007669"/>
    <property type="project" value="UniProtKB-KW"/>
</dbReference>
<dbReference type="Proteomes" id="UP000269374">
    <property type="component" value="Chromosome"/>
</dbReference>
<evidence type="ECO:0000256" key="3">
    <source>
        <dbReference type="ARBA" id="ARBA00023125"/>
    </source>
</evidence>
<dbReference type="PROSITE" id="PS51898">
    <property type="entry name" value="TYR_RECOMBINASE"/>
    <property type="match status" value="1"/>
</dbReference>
<sequence>MNKLNIKEYKTKGGEIRYILRGAYIGIDKLTGKQVRTDVRGNTKKAVKTKLSRLQNDFIKNGCVKKEKQLKTFKDLAELWFDFYKKDKKPRSLGNIHSYLTYYILPSFGEYRLDKITPHIIQKQVNQWAETASLPIGNKSRRAKGKGRDYRLYFSITNRIFKYGLSLGIVSSNPCQNILIPKVKVQSTARQQKHLTKDELNQFFKHLEGLPKGLWTNEFMTALCRLLVASGLRIGEAFALNWEDLDFNNGTITVNKNVTLKQQIQDSPKTSKSVRVVHIDPHAQKILKSWWLFQQKYFMALGLPNQKLIFPKKTGGVADYNSFKRTLKTIFKGANVPDIGFHGFRHSHASLCLNAGMSYKVIQERLGHATLKMTMDTYSHLEPTKAENEMKLFSDFANF</sequence>
<accession>A0A387BU46</accession>
<dbReference type="EMBL" id="CP032627">
    <property type="protein sequence ID" value="AYG01981.1"/>
    <property type="molecule type" value="Genomic_DNA"/>
</dbReference>
<dbReference type="Gene3D" id="1.10.150.130">
    <property type="match status" value="1"/>
</dbReference>
<dbReference type="InterPro" id="IPR004107">
    <property type="entry name" value="Integrase_SAM-like_N"/>
</dbReference>
<dbReference type="AlphaFoldDB" id="A0A387BU46"/>
<organism evidence="6 7">
    <name type="scientific">Lactococcus allomyrinae</name>
    <dbReference type="NCBI Taxonomy" id="2419773"/>
    <lineage>
        <taxon>Bacteria</taxon>
        <taxon>Bacillati</taxon>
        <taxon>Bacillota</taxon>
        <taxon>Bacilli</taxon>
        <taxon>Lactobacillales</taxon>
        <taxon>Streptococcaceae</taxon>
        <taxon>Lactococcus</taxon>
    </lineage>
</organism>
<dbReference type="InterPro" id="IPR013762">
    <property type="entry name" value="Integrase-like_cat_sf"/>
</dbReference>
<dbReference type="OrthoDB" id="9803188at2"/>
<keyword evidence="2" id="KW-0229">DNA integration</keyword>
<dbReference type="GO" id="GO:0003677">
    <property type="term" value="F:DNA binding"/>
    <property type="evidence" value="ECO:0007669"/>
    <property type="project" value="UniProtKB-KW"/>
</dbReference>
<keyword evidence="3" id="KW-0238">DNA-binding</keyword>
<keyword evidence="4" id="KW-0233">DNA recombination</keyword>
<dbReference type="CDD" id="cd01189">
    <property type="entry name" value="INT_ICEBs1_C_like"/>
    <property type="match status" value="1"/>
</dbReference>
<dbReference type="InterPro" id="IPR050090">
    <property type="entry name" value="Tyrosine_recombinase_XerCD"/>
</dbReference>
<feature type="domain" description="Tyr recombinase" evidence="5">
    <location>
        <begin position="190"/>
        <end position="391"/>
    </location>
</feature>
<name>A0A387BU46_9LACT</name>
<dbReference type="RefSeq" id="WP_120773350.1">
    <property type="nucleotide sequence ID" value="NZ_CP032627.1"/>
</dbReference>
<dbReference type="InterPro" id="IPR010998">
    <property type="entry name" value="Integrase_recombinase_N"/>
</dbReference>
<comment type="similarity">
    <text evidence="1">Belongs to the 'phage' integrase family.</text>
</comment>
<gene>
    <name evidence="6" type="ORF">D7I46_10440</name>
</gene>
<dbReference type="InterPro" id="IPR002104">
    <property type="entry name" value="Integrase_catalytic"/>
</dbReference>
<dbReference type="PANTHER" id="PTHR30349">
    <property type="entry name" value="PHAGE INTEGRASE-RELATED"/>
    <property type="match status" value="1"/>
</dbReference>
<evidence type="ECO:0000256" key="1">
    <source>
        <dbReference type="ARBA" id="ARBA00008857"/>
    </source>
</evidence>
<keyword evidence="7" id="KW-1185">Reference proteome</keyword>
<dbReference type="Pfam" id="PF14659">
    <property type="entry name" value="Phage_int_SAM_3"/>
    <property type="match status" value="1"/>
</dbReference>
<dbReference type="Pfam" id="PF00589">
    <property type="entry name" value="Phage_integrase"/>
    <property type="match status" value="1"/>
</dbReference>
<dbReference type="Gene3D" id="1.10.443.10">
    <property type="entry name" value="Intergrase catalytic core"/>
    <property type="match status" value="1"/>
</dbReference>
<reference evidence="6 7" key="1">
    <citation type="submission" date="2018-09" db="EMBL/GenBank/DDBJ databases">
        <title>Genome sequencing of strain 1JSPR-7.</title>
        <authorList>
            <person name="Heo J."/>
            <person name="Kim S.-J."/>
            <person name="Kwon S.-W."/>
        </authorList>
    </citation>
    <scope>NUCLEOTIDE SEQUENCE [LARGE SCALE GENOMIC DNA]</scope>
    <source>
        <strain evidence="6 7">1JSPR-7</strain>
    </source>
</reference>
<evidence type="ECO:0000313" key="7">
    <source>
        <dbReference type="Proteomes" id="UP000269374"/>
    </source>
</evidence>
<dbReference type="InterPro" id="IPR011010">
    <property type="entry name" value="DNA_brk_join_enz"/>
</dbReference>
<evidence type="ECO:0000259" key="5">
    <source>
        <dbReference type="PROSITE" id="PS51898"/>
    </source>
</evidence>
<evidence type="ECO:0000256" key="4">
    <source>
        <dbReference type="ARBA" id="ARBA00023172"/>
    </source>
</evidence>
<dbReference type="SUPFAM" id="SSF56349">
    <property type="entry name" value="DNA breaking-rejoining enzymes"/>
    <property type="match status" value="1"/>
</dbReference>